<gene>
    <name evidence="3" type="ORF">CHC_T00000673001</name>
</gene>
<keyword evidence="4" id="KW-1185">Reference proteome</keyword>
<evidence type="ECO:0000313" key="4">
    <source>
        <dbReference type="Proteomes" id="UP000012073"/>
    </source>
</evidence>
<feature type="coiled-coil region" evidence="1">
    <location>
        <begin position="4"/>
        <end position="78"/>
    </location>
</feature>
<keyword evidence="1" id="KW-0175">Coiled coil</keyword>
<dbReference type="InterPro" id="IPR005024">
    <property type="entry name" value="Snf7_fam"/>
</dbReference>
<evidence type="ECO:0000256" key="2">
    <source>
        <dbReference type="SAM" id="MobiDB-lite"/>
    </source>
</evidence>
<dbReference type="GO" id="GO:0007034">
    <property type="term" value="P:vacuolar transport"/>
    <property type="evidence" value="ECO:0007669"/>
    <property type="project" value="InterPro"/>
</dbReference>
<sequence length="192" mass="21491">MASITTKRTDIDRLQKALNGFEEERRREAGLAIKARNEKKINVAKAHMRNATRLKQKIANYETRVVANQSQLDALEDASFNVGNVKQMKAFKEDIQSLQQDPDEVNETLQGMREALDDVNNVNLTLEADANLNKGAYDDDIMAGLDELEAEFADDTPVQDIPAVPGEKPTMPTAPVHADPEEEEMRRLEEGI</sequence>
<dbReference type="RefSeq" id="XP_005710489.1">
    <property type="nucleotide sequence ID" value="XM_005710432.1"/>
</dbReference>
<dbReference type="Gramene" id="CDF40195">
    <property type="protein sequence ID" value="CDF40195"/>
    <property type="gene ID" value="CHC_T00000673001"/>
</dbReference>
<dbReference type="AlphaFoldDB" id="R7QS30"/>
<name>R7QS30_CHOCR</name>
<dbReference type="KEGG" id="ccp:CHC_T00000673001"/>
<dbReference type="GeneID" id="17318209"/>
<dbReference type="Gene3D" id="1.10.287.1490">
    <property type="match status" value="1"/>
</dbReference>
<dbReference type="Pfam" id="PF03357">
    <property type="entry name" value="Snf7"/>
    <property type="match status" value="1"/>
</dbReference>
<proteinExistence type="predicted"/>
<evidence type="ECO:0000256" key="1">
    <source>
        <dbReference type="SAM" id="Coils"/>
    </source>
</evidence>
<evidence type="ECO:0000313" key="3">
    <source>
        <dbReference type="EMBL" id="CDF40195.1"/>
    </source>
</evidence>
<organism evidence="3 4">
    <name type="scientific">Chondrus crispus</name>
    <name type="common">Carrageen Irish moss</name>
    <name type="synonym">Polymorpha crispa</name>
    <dbReference type="NCBI Taxonomy" id="2769"/>
    <lineage>
        <taxon>Eukaryota</taxon>
        <taxon>Rhodophyta</taxon>
        <taxon>Florideophyceae</taxon>
        <taxon>Rhodymeniophycidae</taxon>
        <taxon>Gigartinales</taxon>
        <taxon>Gigartinaceae</taxon>
        <taxon>Chondrus</taxon>
    </lineage>
</organism>
<protein>
    <submittedName>
        <fullName evidence="3">Uncharacterized protein</fullName>
    </submittedName>
</protein>
<dbReference type="EMBL" id="HG002140">
    <property type="protein sequence ID" value="CDF40195.1"/>
    <property type="molecule type" value="Genomic_DNA"/>
</dbReference>
<reference evidence="4" key="1">
    <citation type="journal article" date="2013" name="Proc. Natl. Acad. Sci. U.S.A.">
        <title>Genome structure and metabolic features in the red seaweed Chondrus crispus shed light on evolution of the Archaeplastida.</title>
        <authorList>
            <person name="Collen J."/>
            <person name="Porcel B."/>
            <person name="Carre W."/>
            <person name="Ball S.G."/>
            <person name="Chaparro C."/>
            <person name="Tonon T."/>
            <person name="Barbeyron T."/>
            <person name="Michel G."/>
            <person name="Noel B."/>
            <person name="Valentin K."/>
            <person name="Elias M."/>
            <person name="Artiguenave F."/>
            <person name="Arun A."/>
            <person name="Aury J.M."/>
            <person name="Barbosa-Neto J.F."/>
            <person name="Bothwell J.H."/>
            <person name="Bouget F.Y."/>
            <person name="Brillet L."/>
            <person name="Cabello-Hurtado F."/>
            <person name="Capella-Gutierrez S."/>
            <person name="Charrier B."/>
            <person name="Cladiere L."/>
            <person name="Cock J.M."/>
            <person name="Coelho S.M."/>
            <person name="Colleoni C."/>
            <person name="Czjzek M."/>
            <person name="Da Silva C."/>
            <person name="Delage L."/>
            <person name="Denoeud F."/>
            <person name="Deschamps P."/>
            <person name="Dittami S.M."/>
            <person name="Gabaldon T."/>
            <person name="Gachon C.M."/>
            <person name="Groisillier A."/>
            <person name="Herve C."/>
            <person name="Jabbari K."/>
            <person name="Katinka M."/>
            <person name="Kloareg B."/>
            <person name="Kowalczyk N."/>
            <person name="Labadie K."/>
            <person name="Leblanc C."/>
            <person name="Lopez P.J."/>
            <person name="McLachlan D.H."/>
            <person name="Meslet-Cladiere L."/>
            <person name="Moustafa A."/>
            <person name="Nehr Z."/>
            <person name="Nyvall Collen P."/>
            <person name="Panaud O."/>
            <person name="Partensky F."/>
            <person name="Poulain J."/>
            <person name="Rensing S.A."/>
            <person name="Rousvoal S."/>
            <person name="Samson G."/>
            <person name="Symeonidi A."/>
            <person name="Weissenbach J."/>
            <person name="Zambounis A."/>
            <person name="Wincker P."/>
            <person name="Boyen C."/>
        </authorList>
    </citation>
    <scope>NUCLEOTIDE SEQUENCE [LARGE SCALE GENOMIC DNA]</scope>
    <source>
        <strain evidence="4">cv. Stackhouse</strain>
    </source>
</reference>
<accession>R7QS30</accession>
<dbReference type="Proteomes" id="UP000012073">
    <property type="component" value="Unassembled WGS sequence"/>
</dbReference>
<feature type="region of interest" description="Disordered" evidence="2">
    <location>
        <begin position="158"/>
        <end position="192"/>
    </location>
</feature>